<feature type="transmembrane region" description="Helical" evidence="7">
    <location>
        <begin position="12"/>
        <end position="41"/>
    </location>
</feature>
<organism evidence="8 10">
    <name type="scientific">Duganella violaceipulchra</name>
    <dbReference type="NCBI Taxonomy" id="2849652"/>
    <lineage>
        <taxon>Bacteria</taxon>
        <taxon>Pseudomonadati</taxon>
        <taxon>Pseudomonadota</taxon>
        <taxon>Betaproteobacteria</taxon>
        <taxon>Burkholderiales</taxon>
        <taxon>Oxalobacteraceae</taxon>
        <taxon>Telluria group</taxon>
        <taxon>Duganella</taxon>
    </lineage>
</organism>
<feature type="transmembrane region" description="Helical" evidence="7">
    <location>
        <begin position="151"/>
        <end position="170"/>
    </location>
</feature>
<sequence length="214" mass="23165">MNLNNLDPISIALVLAGLSLLPLLLICTTCFLKVSMVLVIVRNAIGVQQVPPSIAIYGVALALTLFVMAPVFNEAAAKLPGAGAQSFSVADLAPAAEPMRRFMVRNTPPEKRAHFLALAQRQWRGTPLAVLATDSDYVIVIPSFVISELELAFQIGFVLYIPFVVIDLLLSNVLLALGMQMVSPMVVSLPLKMLLFVMLEGWSKLADGLLRSYS</sequence>
<proteinExistence type="inferred from homology"/>
<evidence type="ECO:0000256" key="4">
    <source>
        <dbReference type="ARBA" id="ARBA00022692"/>
    </source>
</evidence>
<evidence type="ECO:0000256" key="2">
    <source>
        <dbReference type="ARBA" id="ARBA00006257"/>
    </source>
</evidence>
<dbReference type="InterPro" id="IPR005838">
    <property type="entry name" value="T3SS_IM_P"/>
</dbReference>
<dbReference type="EMBL" id="JAHTGR010000008">
    <property type="protein sequence ID" value="MBV6322452.1"/>
    <property type="molecule type" value="Genomic_DNA"/>
</dbReference>
<dbReference type="EMBL" id="JALJZU010000009">
    <property type="protein sequence ID" value="MCP2010657.1"/>
    <property type="molecule type" value="Genomic_DNA"/>
</dbReference>
<keyword evidence="5 7" id="KW-1133">Transmembrane helix</keyword>
<keyword evidence="6 7" id="KW-0472">Membrane</keyword>
<keyword evidence="11" id="KW-1185">Reference proteome</keyword>
<evidence type="ECO:0000256" key="5">
    <source>
        <dbReference type="ARBA" id="ARBA00022989"/>
    </source>
</evidence>
<dbReference type="NCBIfam" id="TIGR01102">
    <property type="entry name" value="yscR"/>
    <property type="match status" value="1"/>
</dbReference>
<dbReference type="PROSITE" id="PS01060">
    <property type="entry name" value="FLIP_1"/>
    <property type="match status" value="1"/>
</dbReference>
<comment type="similarity">
    <text evidence="2 7">Belongs to the FliP/MopC/SpaP family.</text>
</comment>
<evidence type="ECO:0000256" key="3">
    <source>
        <dbReference type="ARBA" id="ARBA00022475"/>
    </source>
</evidence>
<evidence type="ECO:0000256" key="1">
    <source>
        <dbReference type="ARBA" id="ARBA00004651"/>
    </source>
</evidence>
<evidence type="ECO:0000313" key="8">
    <source>
        <dbReference type="EMBL" id="MBV6322452.1"/>
    </source>
</evidence>
<reference evidence="8" key="1">
    <citation type="submission" date="2021-07" db="EMBL/GenBank/DDBJ databases">
        <title>Characterization of violacein-producing bacteria and related species.</title>
        <authorList>
            <person name="Wilson H.S."/>
            <person name="De Leon M.E."/>
        </authorList>
    </citation>
    <scope>NUCLEOTIDE SEQUENCE</scope>
    <source>
        <strain evidence="8">HSC-15S17</strain>
    </source>
</reference>
<dbReference type="GO" id="GO:0005886">
    <property type="term" value="C:plasma membrane"/>
    <property type="evidence" value="ECO:0007669"/>
    <property type="project" value="UniProtKB-SubCell"/>
</dbReference>
<evidence type="ECO:0000256" key="6">
    <source>
        <dbReference type="ARBA" id="ARBA00023136"/>
    </source>
</evidence>
<reference evidence="9" key="2">
    <citation type="submission" date="2022-03" db="EMBL/GenBank/DDBJ databases">
        <title>Genome Encyclopedia of Bacteria and Archaea VI: Functional Genomics of Type Strains.</title>
        <authorList>
            <person name="Whitman W."/>
        </authorList>
    </citation>
    <scope>NUCLEOTIDE SEQUENCE</scope>
    <source>
        <strain evidence="9">HSC-15S17</strain>
    </source>
</reference>
<evidence type="ECO:0000313" key="11">
    <source>
        <dbReference type="Proteomes" id="UP001162889"/>
    </source>
</evidence>
<dbReference type="AlphaFoldDB" id="A0AA41L5P3"/>
<dbReference type="InterPro" id="IPR005773">
    <property type="entry name" value="T3SS_YscR-like"/>
</dbReference>
<dbReference type="NCBIfam" id="NF009438">
    <property type="entry name" value="PRK12797.1"/>
    <property type="match status" value="1"/>
</dbReference>
<gene>
    <name evidence="8" type="primary">sctR</name>
    <name evidence="8" type="ORF">KVP70_16035</name>
    <name evidence="9" type="ORF">L1274_004399</name>
</gene>
<keyword evidence="3 7" id="KW-1003">Cell membrane</keyword>
<feature type="transmembrane region" description="Helical" evidence="7">
    <location>
        <begin position="53"/>
        <end position="72"/>
    </location>
</feature>
<dbReference type="GO" id="GO:0009306">
    <property type="term" value="P:protein secretion"/>
    <property type="evidence" value="ECO:0007669"/>
    <property type="project" value="UniProtKB-UniRule"/>
</dbReference>
<name>A0AA41L5P3_9BURK</name>
<comment type="caution">
    <text evidence="8">The sequence shown here is derived from an EMBL/GenBank/DDBJ whole genome shotgun (WGS) entry which is preliminary data.</text>
</comment>
<dbReference type="Proteomes" id="UP001155901">
    <property type="component" value="Unassembled WGS sequence"/>
</dbReference>
<dbReference type="Pfam" id="PF00813">
    <property type="entry name" value="FliP"/>
    <property type="match status" value="1"/>
</dbReference>
<comment type="subcellular location">
    <subcellularLocation>
        <location evidence="1">Cell membrane</location>
        <topology evidence="1">Multi-pass membrane protein</topology>
    </subcellularLocation>
</comment>
<protein>
    <submittedName>
        <fullName evidence="9">Type III secretion protein R</fullName>
    </submittedName>
    <submittedName>
        <fullName evidence="8">Type III secretion system export apparatus subunit SctR</fullName>
    </submittedName>
</protein>
<dbReference type="PANTHER" id="PTHR30587:SF2">
    <property type="entry name" value="SURFACE PRESENTATION OF ANTIGENS PROTEIN SPAP"/>
    <property type="match status" value="1"/>
</dbReference>
<keyword evidence="4 7" id="KW-0812">Transmembrane</keyword>
<evidence type="ECO:0000313" key="9">
    <source>
        <dbReference type="EMBL" id="MCP2010657.1"/>
    </source>
</evidence>
<comment type="caution">
    <text evidence="7">Lacks conserved residue(s) required for the propagation of feature annotation.</text>
</comment>
<dbReference type="Proteomes" id="UP001162889">
    <property type="component" value="Unassembled WGS sequence"/>
</dbReference>
<evidence type="ECO:0000256" key="7">
    <source>
        <dbReference type="RuleBase" id="RU362070"/>
    </source>
</evidence>
<dbReference type="PANTHER" id="PTHR30587">
    <property type="entry name" value="FLAGELLAR BIOSYNTHETIC PROTEIN FLIP"/>
    <property type="match status" value="1"/>
</dbReference>
<dbReference type="RefSeq" id="WP_217943222.1">
    <property type="nucleotide sequence ID" value="NZ_JAHTGR010000008.1"/>
</dbReference>
<accession>A0AA41L5P3</accession>
<evidence type="ECO:0000313" key="10">
    <source>
        <dbReference type="Proteomes" id="UP001155901"/>
    </source>
</evidence>